<evidence type="ECO:0000313" key="1">
    <source>
        <dbReference type="EMBL" id="SVC00465.1"/>
    </source>
</evidence>
<gene>
    <name evidence="1" type="ORF">METZ01_LOCUS253319</name>
</gene>
<name>A0A382IMB1_9ZZZZ</name>
<dbReference type="AlphaFoldDB" id="A0A382IMB1"/>
<dbReference type="EMBL" id="UINC01068114">
    <property type="protein sequence ID" value="SVC00465.1"/>
    <property type="molecule type" value="Genomic_DNA"/>
</dbReference>
<protein>
    <submittedName>
        <fullName evidence="1">Uncharacterized protein</fullName>
    </submittedName>
</protein>
<sequence>MKVTQHIDAGRITGCWVSYDGTMEVSNDLGDEVNFSADADVMRTLARRINDYLDAEELKQAKEKAKADAKSNSDS</sequence>
<reference evidence="1" key="1">
    <citation type="submission" date="2018-05" db="EMBL/GenBank/DDBJ databases">
        <authorList>
            <person name="Lanie J.A."/>
            <person name="Ng W.-L."/>
            <person name="Kazmierczak K.M."/>
            <person name="Andrzejewski T.M."/>
            <person name="Davidsen T.M."/>
            <person name="Wayne K.J."/>
            <person name="Tettelin H."/>
            <person name="Glass J.I."/>
            <person name="Rusch D."/>
            <person name="Podicherti R."/>
            <person name="Tsui H.-C.T."/>
            <person name="Winkler M.E."/>
        </authorList>
    </citation>
    <scope>NUCLEOTIDE SEQUENCE</scope>
</reference>
<accession>A0A382IMB1</accession>
<proteinExistence type="predicted"/>
<organism evidence="1">
    <name type="scientific">marine metagenome</name>
    <dbReference type="NCBI Taxonomy" id="408172"/>
    <lineage>
        <taxon>unclassified sequences</taxon>
        <taxon>metagenomes</taxon>
        <taxon>ecological metagenomes</taxon>
    </lineage>
</organism>